<keyword evidence="3" id="KW-1133">Transmembrane helix</keyword>
<dbReference type="Proteomes" id="UP001343257">
    <property type="component" value="Unassembled WGS sequence"/>
</dbReference>
<dbReference type="PROSITE" id="PS00409">
    <property type="entry name" value="PROKAR_NTER_METHYL"/>
    <property type="match status" value="1"/>
</dbReference>
<proteinExistence type="predicted"/>
<keyword evidence="3" id="KW-0472">Membrane</keyword>
<dbReference type="NCBIfam" id="TIGR02532">
    <property type="entry name" value="IV_pilin_GFxxxE"/>
    <property type="match status" value="1"/>
</dbReference>
<dbReference type="SUPFAM" id="SSF54523">
    <property type="entry name" value="Pili subunits"/>
    <property type="match status" value="1"/>
</dbReference>
<evidence type="ECO:0000256" key="3">
    <source>
        <dbReference type="SAM" id="Phobius"/>
    </source>
</evidence>
<gene>
    <name evidence="4" type="ORF">P9847_13960</name>
</gene>
<evidence type="ECO:0000313" key="4">
    <source>
        <dbReference type="EMBL" id="MED5018410.1"/>
    </source>
</evidence>
<dbReference type="Gene3D" id="3.30.700.10">
    <property type="entry name" value="Glycoprotein, Type 4 Pilin"/>
    <property type="match status" value="1"/>
</dbReference>
<protein>
    <submittedName>
        <fullName evidence="4">Prepilin-type N-terminal cleavage/methylation domain-containing protein</fullName>
    </submittedName>
</protein>
<organism evidence="4 5">
    <name type="scientific">Paenibacillus chibensis</name>
    <dbReference type="NCBI Taxonomy" id="59846"/>
    <lineage>
        <taxon>Bacteria</taxon>
        <taxon>Bacillati</taxon>
        <taxon>Bacillota</taxon>
        <taxon>Bacilli</taxon>
        <taxon>Bacillales</taxon>
        <taxon>Paenibacillaceae</taxon>
        <taxon>Paenibacillus</taxon>
    </lineage>
</organism>
<reference evidence="4 5" key="1">
    <citation type="submission" date="2023-03" db="EMBL/GenBank/DDBJ databases">
        <title>Bacillus Genome Sequencing.</title>
        <authorList>
            <person name="Dunlap C."/>
        </authorList>
    </citation>
    <scope>NUCLEOTIDE SEQUENCE [LARGE SCALE GENOMIC DNA]</scope>
    <source>
        <strain evidence="4 5">NRS-52</strain>
    </source>
</reference>
<evidence type="ECO:0000313" key="5">
    <source>
        <dbReference type="Proteomes" id="UP001343257"/>
    </source>
</evidence>
<evidence type="ECO:0000256" key="2">
    <source>
        <dbReference type="ARBA" id="ARBA00023287"/>
    </source>
</evidence>
<keyword evidence="3" id="KW-0812">Transmembrane</keyword>
<dbReference type="EMBL" id="JARTLD010000034">
    <property type="protein sequence ID" value="MED5018410.1"/>
    <property type="molecule type" value="Genomic_DNA"/>
</dbReference>
<dbReference type="InterPro" id="IPR012902">
    <property type="entry name" value="N_methyl_site"/>
</dbReference>
<feature type="transmembrane region" description="Helical" evidence="3">
    <location>
        <begin position="21"/>
        <end position="42"/>
    </location>
</feature>
<sequence>MEAVLKKRFGKLGREEKGFTLIELLAVIVIIGIIAVIAIPLIGNILSKSKESADVATARQIYDAARLYVTSELNGDFVGTSTDKKLDVSVKKLMDEKYLSKDLFMPSSKVAITDGTVSFSDGDLSTVTLKGGSSEAALATYTAKEVLSSTKSKQ</sequence>
<comment type="caution">
    <text evidence="4">The sequence shown here is derived from an EMBL/GenBank/DDBJ whole genome shotgun (WGS) entry which is preliminary data.</text>
</comment>
<dbReference type="InterPro" id="IPR045584">
    <property type="entry name" value="Pilin-like"/>
</dbReference>
<accession>A0ABU6PWG1</accession>
<dbReference type="PANTHER" id="PTHR30093">
    <property type="entry name" value="GENERAL SECRETION PATHWAY PROTEIN G"/>
    <property type="match status" value="1"/>
</dbReference>
<dbReference type="Pfam" id="PF07963">
    <property type="entry name" value="N_methyl"/>
    <property type="match status" value="1"/>
</dbReference>
<comment type="subcellular location">
    <subcellularLocation>
        <location evidence="1">Cell surface</location>
    </subcellularLocation>
</comment>
<keyword evidence="5" id="KW-1185">Reference proteome</keyword>
<dbReference type="RefSeq" id="WP_328278660.1">
    <property type="nucleotide sequence ID" value="NZ_JARTLD010000034.1"/>
</dbReference>
<evidence type="ECO:0000256" key="1">
    <source>
        <dbReference type="ARBA" id="ARBA00004241"/>
    </source>
</evidence>
<name>A0ABU6PWG1_9BACL</name>
<keyword evidence="2" id="KW-0178">Competence</keyword>